<dbReference type="SMART" id="SM00248">
    <property type="entry name" value="ANK"/>
    <property type="match status" value="5"/>
</dbReference>
<evidence type="ECO:0000313" key="5">
    <source>
        <dbReference type="Proteomes" id="UP000001542"/>
    </source>
</evidence>
<dbReference type="RefSeq" id="XP_001581206.1">
    <property type="nucleotide sequence ID" value="XM_001581156.1"/>
</dbReference>
<dbReference type="SUPFAM" id="SSF48403">
    <property type="entry name" value="Ankyrin repeat"/>
    <property type="match status" value="1"/>
</dbReference>
<name>A2DHE7_TRIV3</name>
<evidence type="ECO:0000313" key="4">
    <source>
        <dbReference type="EMBL" id="EAY20220.1"/>
    </source>
</evidence>
<proteinExistence type="predicted"/>
<dbReference type="EMBL" id="DS113200">
    <property type="protein sequence ID" value="EAY20220.1"/>
    <property type="molecule type" value="Genomic_DNA"/>
</dbReference>
<dbReference type="PANTHER" id="PTHR24189">
    <property type="entry name" value="MYOTROPHIN"/>
    <property type="match status" value="1"/>
</dbReference>
<dbReference type="InterPro" id="IPR002110">
    <property type="entry name" value="Ankyrin_rpt"/>
</dbReference>
<dbReference type="OrthoDB" id="10252171at2759"/>
<keyword evidence="5" id="KW-1185">Reference proteome</keyword>
<dbReference type="PANTHER" id="PTHR24189:SF50">
    <property type="entry name" value="ANKYRIN REPEAT AND SOCS BOX PROTEIN 2"/>
    <property type="match status" value="1"/>
</dbReference>
<evidence type="ECO:0000256" key="1">
    <source>
        <dbReference type="ARBA" id="ARBA00022737"/>
    </source>
</evidence>
<dbReference type="AlphaFoldDB" id="A2DHE7"/>
<dbReference type="InterPro" id="IPR050745">
    <property type="entry name" value="Multifunctional_regulatory"/>
</dbReference>
<dbReference type="SMR" id="A2DHE7"/>
<accession>A2DHE7</accession>
<dbReference type="Proteomes" id="UP000001542">
    <property type="component" value="Unassembled WGS sequence"/>
</dbReference>
<dbReference type="VEuPathDB" id="TrichDB:TVAG_021670"/>
<feature type="repeat" description="ANK" evidence="3">
    <location>
        <begin position="5"/>
        <end position="37"/>
    </location>
</feature>
<keyword evidence="1" id="KW-0677">Repeat</keyword>
<dbReference type="PROSITE" id="PS50297">
    <property type="entry name" value="ANK_REP_REGION"/>
    <property type="match status" value="3"/>
</dbReference>
<keyword evidence="2 3" id="KW-0040">ANK repeat</keyword>
<reference evidence="4" key="2">
    <citation type="journal article" date="2007" name="Science">
        <title>Draft genome sequence of the sexually transmitted pathogen Trichomonas vaginalis.</title>
        <authorList>
            <person name="Carlton J.M."/>
            <person name="Hirt R.P."/>
            <person name="Silva J.C."/>
            <person name="Delcher A.L."/>
            <person name="Schatz M."/>
            <person name="Zhao Q."/>
            <person name="Wortman J.R."/>
            <person name="Bidwell S.L."/>
            <person name="Alsmark U.C.M."/>
            <person name="Besteiro S."/>
            <person name="Sicheritz-Ponten T."/>
            <person name="Noel C.J."/>
            <person name="Dacks J.B."/>
            <person name="Foster P.G."/>
            <person name="Simillion C."/>
            <person name="Van de Peer Y."/>
            <person name="Miranda-Saavedra D."/>
            <person name="Barton G.J."/>
            <person name="Westrop G.D."/>
            <person name="Mueller S."/>
            <person name="Dessi D."/>
            <person name="Fiori P.L."/>
            <person name="Ren Q."/>
            <person name="Paulsen I."/>
            <person name="Zhang H."/>
            <person name="Bastida-Corcuera F.D."/>
            <person name="Simoes-Barbosa A."/>
            <person name="Brown M.T."/>
            <person name="Hayes R.D."/>
            <person name="Mukherjee M."/>
            <person name="Okumura C.Y."/>
            <person name="Schneider R."/>
            <person name="Smith A.J."/>
            <person name="Vanacova S."/>
            <person name="Villalvazo M."/>
            <person name="Haas B.J."/>
            <person name="Pertea M."/>
            <person name="Feldblyum T.V."/>
            <person name="Utterback T.R."/>
            <person name="Shu C.L."/>
            <person name="Osoegawa K."/>
            <person name="de Jong P.J."/>
            <person name="Hrdy I."/>
            <person name="Horvathova L."/>
            <person name="Zubacova Z."/>
            <person name="Dolezal P."/>
            <person name="Malik S.B."/>
            <person name="Logsdon J.M. Jr."/>
            <person name="Henze K."/>
            <person name="Gupta A."/>
            <person name="Wang C.C."/>
            <person name="Dunne R.L."/>
            <person name="Upcroft J.A."/>
            <person name="Upcroft P."/>
            <person name="White O."/>
            <person name="Salzberg S.L."/>
            <person name="Tang P."/>
            <person name="Chiu C.-H."/>
            <person name="Lee Y.-S."/>
            <person name="Embley T.M."/>
            <person name="Coombs G.H."/>
            <person name="Mottram J.C."/>
            <person name="Tachezy J."/>
            <person name="Fraser-Liggett C.M."/>
            <person name="Johnson P.J."/>
        </authorList>
    </citation>
    <scope>NUCLEOTIDE SEQUENCE [LARGE SCALE GENOMIC DNA]</scope>
    <source>
        <strain evidence="4">G3</strain>
    </source>
</reference>
<protein>
    <submittedName>
        <fullName evidence="4">Uncharacterized protein</fullName>
    </submittedName>
</protein>
<dbReference type="KEGG" id="tva:5465756"/>
<dbReference type="InParanoid" id="A2DHE7"/>
<dbReference type="Pfam" id="PF00023">
    <property type="entry name" value="Ank"/>
    <property type="match status" value="1"/>
</dbReference>
<evidence type="ECO:0000256" key="3">
    <source>
        <dbReference type="PROSITE-ProRule" id="PRU00023"/>
    </source>
</evidence>
<feature type="repeat" description="ANK" evidence="3">
    <location>
        <begin position="102"/>
        <end position="133"/>
    </location>
</feature>
<dbReference type="Pfam" id="PF12796">
    <property type="entry name" value="Ank_2"/>
    <property type="match status" value="1"/>
</dbReference>
<reference evidence="4" key="1">
    <citation type="submission" date="2006-10" db="EMBL/GenBank/DDBJ databases">
        <authorList>
            <person name="Amadeo P."/>
            <person name="Zhao Q."/>
            <person name="Wortman J."/>
            <person name="Fraser-Liggett C."/>
            <person name="Carlton J."/>
        </authorList>
    </citation>
    <scope>NUCLEOTIDE SEQUENCE</scope>
    <source>
        <strain evidence="4">G3</strain>
    </source>
</reference>
<dbReference type="Gene3D" id="1.25.40.20">
    <property type="entry name" value="Ankyrin repeat-containing domain"/>
    <property type="match status" value="2"/>
</dbReference>
<dbReference type="InterPro" id="IPR036770">
    <property type="entry name" value="Ankyrin_rpt-contain_sf"/>
</dbReference>
<dbReference type="VEuPathDB" id="TrichDB:TVAGG3_0678410"/>
<organism evidence="4 5">
    <name type="scientific">Trichomonas vaginalis (strain ATCC PRA-98 / G3)</name>
    <dbReference type="NCBI Taxonomy" id="412133"/>
    <lineage>
        <taxon>Eukaryota</taxon>
        <taxon>Metamonada</taxon>
        <taxon>Parabasalia</taxon>
        <taxon>Trichomonadida</taxon>
        <taxon>Trichomonadidae</taxon>
        <taxon>Trichomonas</taxon>
    </lineage>
</organism>
<dbReference type="PROSITE" id="PS50088">
    <property type="entry name" value="ANK_REPEAT"/>
    <property type="match status" value="3"/>
</dbReference>
<gene>
    <name evidence="4" type="ORF">TVAG_021670</name>
</gene>
<feature type="repeat" description="ANK" evidence="3">
    <location>
        <begin position="68"/>
        <end position="101"/>
    </location>
</feature>
<sequence length="171" mass="18860">MRFGWRFSALHIAVKYDSVESAEVLLWHGVEVNAKDINRIPPLHLAKSSKMVKLLRSYGVNVNAKDKYGRNALHFAVYNCVAQEIAEILISSGINVNSKTKEGKTPLHYAVVRHPDISRLLISLGADVNAKDRHGLTPLQDAIKNNKIAVAQLLASYPMEQVGCISACSIN</sequence>
<dbReference type="STRING" id="5722.A2DHE7"/>
<dbReference type="eggNOG" id="KOG0504">
    <property type="taxonomic scope" value="Eukaryota"/>
</dbReference>
<evidence type="ECO:0000256" key="2">
    <source>
        <dbReference type="ARBA" id="ARBA00023043"/>
    </source>
</evidence>